<dbReference type="SUPFAM" id="SSF81321">
    <property type="entry name" value="Family A G protein-coupled receptor-like"/>
    <property type="match status" value="1"/>
</dbReference>
<evidence type="ECO:0000256" key="3">
    <source>
        <dbReference type="ARBA" id="ARBA00022692"/>
    </source>
</evidence>
<dbReference type="InterPro" id="IPR000276">
    <property type="entry name" value="GPCR_Rhodpsn"/>
</dbReference>
<evidence type="ECO:0000256" key="2">
    <source>
        <dbReference type="ARBA" id="ARBA00022475"/>
    </source>
</evidence>
<evidence type="ECO:0000259" key="10">
    <source>
        <dbReference type="PROSITE" id="PS50262"/>
    </source>
</evidence>
<dbReference type="Gene3D" id="1.20.1070.10">
    <property type="entry name" value="Rhodopsin 7-helix transmembrane proteins"/>
    <property type="match status" value="1"/>
</dbReference>
<dbReference type="InterPro" id="IPR017452">
    <property type="entry name" value="GPCR_Rhodpsn_7TM"/>
</dbReference>
<sequence length="291" mass="34140">MHILLYEVSHLTVQLIDCLKPFCVSLFHVKVGFQVTANIKEMTLNFIENRMSNAAERSKVGKSSEVPTWFWILQCVILARNNVWQWPCCFYYLNFKKSSHRLQLVRPIPIYGRLVCWTTASILFIHLPEGRNFLKYCCIFFTEFNSILAIYVAKTCLMTFDRYLALVHALKYRMFMTAKRGLLLIISAWVFPATLAFLPFTWRNHISDEDKNQLAQLNFNKASNANLIPSSRRRLQERSVRVVGDVVILFVICWKFDIYKSICRYYLECFVKKHVLDRVSLLFICTNSAVN</sequence>
<keyword evidence="5" id="KW-0297">G-protein coupled receptor</keyword>
<keyword evidence="7" id="KW-0675">Receptor</keyword>
<dbReference type="GO" id="GO:0004930">
    <property type="term" value="F:G protein-coupled receptor activity"/>
    <property type="evidence" value="ECO:0007669"/>
    <property type="project" value="UniProtKB-KW"/>
</dbReference>
<proteinExistence type="predicted"/>
<dbReference type="PANTHER" id="PTHR24249:SF372">
    <property type="entry name" value="G-PROTEIN COUPLED RECEPTORS FAMILY 1 PROFILE DOMAIN-CONTAINING PROTEIN"/>
    <property type="match status" value="1"/>
</dbReference>
<evidence type="ECO:0000256" key="7">
    <source>
        <dbReference type="ARBA" id="ARBA00023170"/>
    </source>
</evidence>
<evidence type="ECO:0000256" key="8">
    <source>
        <dbReference type="ARBA" id="ARBA00023224"/>
    </source>
</evidence>
<dbReference type="InterPro" id="IPR050569">
    <property type="entry name" value="TAAR"/>
</dbReference>
<organism evidence="11 12">
    <name type="scientific">Pocillopora damicornis</name>
    <name type="common">Cauliflower coral</name>
    <name type="synonym">Millepora damicornis</name>
    <dbReference type="NCBI Taxonomy" id="46731"/>
    <lineage>
        <taxon>Eukaryota</taxon>
        <taxon>Metazoa</taxon>
        <taxon>Cnidaria</taxon>
        <taxon>Anthozoa</taxon>
        <taxon>Hexacorallia</taxon>
        <taxon>Scleractinia</taxon>
        <taxon>Astrocoeniina</taxon>
        <taxon>Pocilloporidae</taxon>
        <taxon>Pocillopora</taxon>
    </lineage>
</organism>
<keyword evidence="6 9" id="KW-0472">Membrane</keyword>
<feature type="domain" description="G-protein coupled receptors family 1 profile" evidence="10">
    <location>
        <begin position="156"/>
        <end position="200"/>
    </location>
</feature>
<evidence type="ECO:0000313" key="11">
    <source>
        <dbReference type="EMBL" id="RMX43489.1"/>
    </source>
</evidence>
<dbReference type="Proteomes" id="UP000275408">
    <property type="component" value="Unassembled WGS sequence"/>
</dbReference>
<evidence type="ECO:0000256" key="6">
    <source>
        <dbReference type="ARBA" id="ARBA00023136"/>
    </source>
</evidence>
<protein>
    <recommendedName>
        <fullName evidence="10">G-protein coupled receptors family 1 profile domain-containing protein</fullName>
    </recommendedName>
</protein>
<comment type="subcellular location">
    <subcellularLocation>
        <location evidence="1">Cell membrane</location>
        <topology evidence="1">Multi-pass membrane protein</topology>
    </subcellularLocation>
</comment>
<dbReference type="PROSITE" id="PS50262">
    <property type="entry name" value="G_PROTEIN_RECEP_F1_2"/>
    <property type="match status" value="1"/>
</dbReference>
<dbReference type="AlphaFoldDB" id="A0A3M6TQ76"/>
<feature type="transmembrane region" description="Helical" evidence="9">
    <location>
        <begin position="181"/>
        <end position="202"/>
    </location>
</feature>
<evidence type="ECO:0000256" key="1">
    <source>
        <dbReference type="ARBA" id="ARBA00004651"/>
    </source>
</evidence>
<evidence type="ECO:0000313" key="12">
    <source>
        <dbReference type="Proteomes" id="UP000275408"/>
    </source>
</evidence>
<dbReference type="Pfam" id="PF00001">
    <property type="entry name" value="7tm_1"/>
    <property type="match status" value="1"/>
</dbReference>
<keyword evidence="2" id="KW-1003">Cell membrane</keyword>
<accession>A0A3M6TQ76</accession>
<reference evidence="11 12" key="1">
    <citation type="journal article" date="2018" name="Sci. Rep.">
        <title>Comparative analysis of the Pocillopora damicornis genome highlights role of immune system in coral evolution.</title>
        <authorList>
            <person name="Cunning R."/>
            <person name="Bay R.A."/>
            <person name="Gillette P."/>
            <person name="Baker A.C."/>
            <person name="Traylor-Knowles N."/>
        </authorList>
    </citation>
    <scope>NUCLEOTIDE SEQUENCE [LARGE SCALE GENOMIC DNA]</scope>
    <source>
        <strain evidence="11">RSMAS</strain>
        <tissue evidence="11">Whole animal</tissue>
    </source>
</reference>
<keyword evidence="12" id="KW-1185">Reference proteome</keyword>
<dbReference type="EMBL" id="RCHS01003197">
    <property type="protein sequence ID" value="RMX43489.1"/>
    <property type="molecule type" value="Genomic_DNA"/>
</dbReference>
<comment type="caution">
    <text evidence="11">The sequence shown here is derived from an EMBL/GenBank/DDBJ whole genome shotgun (WGS) entry which is preliminary data.</text>
</comment>
<dbReference type="GO" id="GO:0005886">
    <property type="term" value="C:plasma membrane"/>
    <property type="evidence" value="ECO:0007669"/>
    <property type="project" value="UniProtKB-SubCell"/>
</dbReference>
<evidence type="ECO:0000256" key="4">
    <source>
        <dbReference type="ARBA" id="ARBA00022989"/>
    </source>
</evidence>
<evidence type="ECO:0000256" key="5">
    <source>
        <dbReference type="ARBA" id="ARBA00023040"/>
    </source>
</evidence>
<keyword evidence="3 9" id="KW-0812">Transmembrane</keyword>
<name>A0A3M6TQ76_POCDA</name>
<evidence type="ECO:0000256" key="9">
    <source>
        <dbReference type="SAM" id="Phobius"/>
    </source>
</evidence>
<keyword evidence="4 9" id="KW-1133">Transmembrane helix</keyword>
<dbReference type="PANTHER" id="PTHR24249">
    <property type="entry name" value="HISTAMINE RECEPTOR-RELATED G-PROTEIN COUPLED RECEPTOR"/>
    <property type="match status" value="1"/>
</dbReference>
<gene>
    <name evidence="11" type="ORF">pdam_00001982</name>
</gene>
<keyword evidence="8" id="KW-0807">Transducer</keyword>